<evidence type="ECO:0000256" key="1">
    <source>
        <dbReference type="SAM" id="MobiDB-lite"/>
    </source>
</evidence>
<organism evidence="2">
    <name type="scientific">Zea mays</name>
    <name type="common">Maize</name>
    <dbReference type="NCBI Taxonomy" id="4577"/>
    <lineage>
        <taxon>Eukaryota</taxon>
        <taxon>Viridiplantae</taxon>
        <taxon>Streptophyta</taxon>
        <taxon>Embryophyta</taxon>
        <taxon>Tracheophyta</taxon>
        <taxon>Spermatophyta</taxon>
        <taxon>Magnoliopsida</taxon>
        <taxon>Liliopsida</taxon>
        <taxon>Poales</taxon>
        <taxon>Poaceae</taxon>
        <taxon>PACMAD clade</taxon>
        <taxon>Panicoideae</taxon>
        <taxon>Andropogonodae</taxon>
        <taxon>Andropogoneae</taxon>
        <taxon>Tripsacinae</taxon>
        <taxon>Zea</taxon>
    </lineage>
</organism>
<protein>
    <submittedName>
        <fullName evidence="2">Uncharacterized protein</fullName>
    </submittedName>
</protein>
<dbReference type="EMBL" id="NCVQ01000010">
    <property type="protein sequence ID" value="PWZ07145.1"/>
    <property type="molecule type" value="Genomic_DNA"/>
</dbReference>
<gene>
    <name evidence="2" type="ORF">Zm00014a_025876</name>
</gene>
<feature type="region of interest" description="Disordered" evidence="1">
    <location>
        <begin position="1"/>
        <end position="22"/>
    </location>
</feature>
<name>A0A3L6DEY3_MAIZE</name>
<sequence>MGRRGCSCAEPEGRRKSGVGRGEELMQPFIEQSYAHVRLHQKVALGGHFWRLPLRIGPWPLHEISSLMYTL</sequence>
<accession>A0A3L6DEY3</accession>
<proteinExistence type="predicted"/>
<dbReference type="Proteomes" id="UP000251960">
    <property type="component" value="Chromosome 9"/>
</dbReference>
<dbReference type="AlphaFoldDB" id="A0A3L6DEY3"/>
<reference evidence="2" key="1">
    <citation type="journal article" date="2018" name="Nat. Genet.">
        <title>Extensive intraspecific gene order and gene structural variations between Mo17 and other maize genomes.</title>
        <authorList>
            <person name="Sun S."/>
            <person name="Zhou Y."/>
            <person name="Chen J."/>
            <person name="Shi J."/>
            <person name="Zhao H."/>
            <person name="Zhao H."/>
            <person name="Song W."/>
            <person name="Zhang M."/>
            <person name="Cui Y."/>
            <person name="Dong X."/>
            <person name="Liu H."/>
            <person name="Ma X."/>
            <person name="Jiao Y."/>
            <person name="Wang B."/>
            <person name="Wei X."/>
            <person name="Stein J.C."/>
            <person name="Glaubitz J.C."/>
            <person name="Lu F."/>
            <person name="Yu G."/>
            <person name="Liang C."/>
            <person name="Fengler K."/>
            <person name="Li B."/>
            <person name="Rafalski A."/>
            <person name="Schnable P.S."/>
            <person name="Ware D.H."/>
            <person name="Buckler E.S."/>
            <person name="Lai J."/>
        </authorList>
    </citation>
    <scope>NUCLEOTIDE SEQUENCE [LARGE SCALE GENOMIC DNA]</scope>
    <source>
        <tissue evidence="2">Seedling</tissue>
    </source>
</reference>
<evidence type="ECO:0000313" key="2">
    <source>
        <dbReference type="EMBL" id="PWZ07145.1"/>
    </source>
</evidence>
<comment type="caution">
    <text evidence="2">The sequence shown here is derived from an EMBL/GenBank/DDBJ whole genome shotgun (WGS) entry which is preliminary data.</text>
</comment>